<evidence type="ECO:0000313" key="1">
    <source>
        <dbReference type="EMBL" id="GHO88872.1"/>
    </source>
</evidence>
<proteinExistence type="predicted"/>
<gene>
    <name evidence="1" type="ORF">KSZ_68780</name>
</gene>
<organism evidence="1 2">
    <name type="scientific">Dictyobacter formicarum</name>
    <dbReference type="NCBI Taxonomy" id="2778368"/>
    <lineage>
        <taxon>Bacteria</taxon>
        <taxon>Bacillati</taxon>
        <taxon>Chloroflexota</taxon>
        <taxon>Ktedonobacteria</taxon>
        <taxon>Ktedonobacterales</taxon>
        <taxon>Dictyobacteraceae</taxon>
        <taxon>Dictyobacter</taxon>
    </lineage>
</organism>
<dbReference type="Proteomes" id="UP000635565">
    <property type="component" value="Unassembled WGS sequence"/>
</dbReference>
<name>A0ABQ3VRH4_9CHLR</name>
<dbReference type="EMBL" id="BNJJ01000028">
    <property type="protein sequence ID" value="GHO88872.1"/>
    <property type="molecule type" value="Genomic_DNA"/>
</dbReference>
<protein>
    <submittedName>
        <fullName evidence="1">Uncharacterized protein</fullName>
    </submittedName>
</protein>
<keyword evidence="2" id="KW-1185">Reference proteome</keyword>
<comment type="caution">
    <text evidence="1">The sequence shown here is derived from an EMBL/GenBank/DDBJ whole genome shotgun (WGS) entry which is preliminary data.</text>
</comment>
<reference evidence="1 2" key="1">
    <citation type="journal article" date="2021" name="Int. J. Syst. Evol. Microbiol.">
        <title>Reticulibacter mediterranei gen. nov., sp. nov., within the new family Reticulibacteraceae fam. nov., and Ktedonospora formicarum gen. nov., sp. nov., Ktedonobacter robiniae sp. nov., Dictyobacter formicarum sp. nov. and Dictyobacter arantiisoli sp. nov., belonging to the class Ktedonobacteria.</title>
        <authorList>
            <person name="Yabe S."/>
            <person name="Zheng Y."/>
            <person name="Wang C.M."/>
            <person name="Sakai Y."/>
            <person name="Abe K."/>
            <person name="Yokota A."/>
            <person name="Donadio S."/>
            <person name="Cavaletti L."/>
            <person name="Monciardini P."/>
        </authorList>
    </citation>
    <scope>NUCLEOTIDE SEQUENCE [LARGE SCALE GENOMIC DNA]</scope>
    <source>
        <strain evidence="1 2">SOSP1-9</strain>
    </source>
</reference>
<sequence length="61" mass="6831">MFAICLCPQQGSRLWIGIDASSIARPAVRTSADRTIQPVHNLSKSKRAITYGWSFRCSTIY</sequence>
<evidence type="ECO:0000313" key="2">
    <source>
        <dbReference type="Proteomes" id="UP000635565"/>
    </source>
</evidence>
<accession>A0ABQ3VRH4</accession>